<name>X0UVA8_9ZZZZ</name>
<dbReference type="AlphaFoldDB" id="X0UVA8"/>
<proteinExistence type="predicted"/>
<accession>X0UVA8</accession>
<reference evidence="1" key="1">
    <citation type="journal article" date="2014" name="Front. Microbiol.">
        <title>High frequency of phylogenetically diverse reductive dehalogenase-homologous genes in deep subseafloor sedimentary metagenomes.</title>
        <authorList>
            <person name="Kawai M."/>
            <person name="Futagami T."/>
            <person name="Toyoda A."/>
            <person name="Takaki Y."/>
            <person name="Nishi S."/>
            <person name="Hori S."/>
            <person name="Arai W."/>
            <person name="Tsubouchi T."/>
            <person name="Morono Y."/>
            <person name="Uchiyama I."/>
            <person name="Ito T."/>
            <person name="Fujiyama A."/>
            <person name="Inagaki F."/>
            <person name="Takami H."/>
        </authorList>
    </citation>
    <scope>NUCLEOTIDE SEQUENCE</scope>
    <source>
        <strain evidence="1">Expedition CK06-06</strain>
    </source>
</reference>
<feature type="non-terminal residue" evidence="1">
    <location>
        <position position="1"/>
    </location>
</feature>
<protein>
    <submittedName>
        <fullName evidence="1">Uncharacterized protein</fullName>
    </submittedName>
</protein>
<comment type="caution">
    <text evidence="1">The sequence shown here is derived from an EMBL/GenBank/DDBJ whole genome shotgun (WGS) entry which is preliminary data.</text>
</comment>
<organism evidence="1">
    <name type="scientific">marine sediment metagenome</name>
    <dbReference type="NCBI Taxonomy" id="412755"/>
    <lineage>
        <taxon>unclassified sequences</taxon>
        <taxon>metagenomes</taxon>
        <taxon>ecological metagenomes</taxon>
    </lineage>
</organism>
<gene>
    <name evidence="1" type="ORF">S01H1_37078</name>
</gene>
<dbReference type="EMBL" id="BARS01023274">
    <property type="protein sequence ID" value="GAG09665.1"/>
    <property type="molecule type" value="Genomic_DNA"/>
</dbReference>
<sequence length="60" mass="6603">LNNRILGSISQKDIDRASLQQKVTSHAINIEKSRLLEDKSTENISFAALITGAVKHKGDE</sequence>
<evidence type="ECO:0000313" key="1">
    <source>
        <dbReference type="EMBL" id="GAG09665.1"/>
    </source>
</evidence>